<evidence type="ECO:0000256" key="10">
    <source>
        <dbReference type="SAM" id="Phobius"/>
    </source>
</evidence>
<dbReference type="Pfam" id="PF02163">
    <property type="entry name" value="Peptidase_M50"/>
    <property type="match status" value="1"/>
</dbReference>
<comment type="similarity">
    <text evidence="3">Belongs to the peptidase M50B family.</text>
</comment>
<dbReference type="InterPro" id="IPR008915">
    <property type="entry name" value="Peptidase_M50"/>
</dbReference>
<evidence type="ECO:0000256" key="7">
    <source>
        <dbReference type="ARBA" id="ARBA00022946"/>
    </source>
</evidence>
<evidence type="ECO:0000256" key="9">
    <source>
        <dbReference type="ARBA" id="ARBA00023136"/>
    </source>
</evidence>
<name>A0ABP8LSS4_9BACT</name>
<dbReference type="GO" id="GO:0008233">
    <property type="term" value="F:peptidase activity"/>
    <property type="evidence" value="ECO:0007669"/>
    <property type="project" value="UniProtKB-KW"/>
</dbReference>
<evidence type="ECO:0000256" key="8">
    <source>
        <dbReference type="ARBA" id="ARBA00022989"/>
    </source>
</evidence>
<comment type="cofactor">
    <cofactor evidence="1">
        <name>Zn(2+)</name>
        <dbReference type="ChEBI" id="CHEBI:29105"/>
    </cofactor>
</comment>
<keyword evidence="5 10" id="KW-0812">Transmembrane</keyword>
<feature type="domain" description="Peptidase M50" evidence="11">
    <location>
        <begin position="53"/>
        <end position="236"/>
    </location>
</feature>
<keyword evidence="13" id="KW-1185">Reference proteome</keyword>
<protein>
    <submittedName>
        <fullName evidence="12">Site-2 protease family protein</fullName>
    </submittedName>
</protein>
<keyword evidence="7" id="KW-0809">Transit peptide</keyword>
<dbReference type="EMBL" id="BAABEY010000011">
    <property type="protein sequence ID" value="GAA4434429.1"/>
    <property type="molecule type" value="Genomic_DNA"/>
</dbReference>
<dbReference type="Proteomes" id="UP001501508">
    <property type="component" value="Unassembled WGS sequence"/>
</dbReference>
<evidence type="ECO:0000313" key="12">
    <source>
        <dbReference type="EMBL" id="GAA4434429.1"/>
    </source>
</evidence>
<keyword evidence="4 12" id="KW-0645">Protease</keyword>
<feature type="transmembrane region" description="Helical" evidence="10">
    <location>
        <begin position="273"/>
        <end position="291"/>
    </location>
</feature>
<evidence type="ECO:0000256" key="1">
    <source>
        <dbReference type="ARBA" id="ARBA00001947"/>
    </source>
</evidence>
<keyword evidence="8 10" id="KW-1133">Transmembrane helix</keyword>
<sequence length="379" mass="42969">MPENRRTLTIQLALFLITLVTTTLAGTEWMHGHLFFFSDKAFGWQEFCQGFQFSIPFLGVLTVHEFGHYFVARRHRVRVSLPYYIPLWFGISPSIGTMGAFIKIREQVQSRIKFFDIGIAGPLAGFVVALLVLWYGFTHLPPPEHIFTIHPEYLEHGLSYPHFVYENAAGNIALGDNLVFWFFKSYVADPALLPHRFEIIHYPYLFAGYLALFFTALNLIPIGQLDGGHILYGLIGKKKFDIVAPTLYVLALTYSGIGLYTLIEFSLFTNEEFYSGLLSLALYAIFLFICLRKVFENPLNALMLALGVVLAQLLIAHFFPGITGYPVFLFFLFILGRFLGIYHPETPDERPLGAGRVVLGIVALLVFVLCFSPQPFIEL</sequence>
<proteinExistence type="inferred from homology"/>
<keyword evidence="9 10" id="KW-0472">Membrane</keyword>
<evidence type="ECO:0000256" key="6">
    <source>
        <dbReference type="ARBA" id="ARBA00022801"/>
    </source>
</evidence>
<feature type="transmembrane region" description="Helical" evidence="10">
    <location>
        <begin position="83"/>
        <end position="102"/>
    </location>
</feature>
<comment type="caution">
    <text evidence="12">The sequence shown here is derived from an EMBL/GenBank/DDBJ whole genome shotgun (WGS) entry which is preliminary data.</text>
</comment>
<dbReference type="PANTHER" id="PTHR31412">
    <property type="entry name" value="ZINC METALLOPROTEASE EGY1"/>
    <property type="match status" value="1"/>
</dbReference>
<comment type="subcellular location">
    <subcellularLocation>
        <location evidence="2">Membrane</location>
        <topology evidence="2">Multi-pass membrane protein</topology>
    </subcellularLocation>
</comment>
<evidence type="ECO:0000256" key="4">
    <source>
        <dbReference type="ARBA" id="ARBA00022670"/>
    </source>
</evidence>
<feature type="transmembrane region" description="Helical" evidence="10">
    <location>
        <begin position="354"/>
        <end position="377"/>
    </location>
</feature>
<evidence type="ECO:0000256" key="3">
    <source>
        <dbReference type="ARBA" id="ARBA00007931"/>
    </source>
</evidence>
<keyword evidence="6" id="KW-0378">Hydrolase</keyword>
<evidence type="ECO:0000313" key="13">
    <source>
        <dbReference type="Proteomes" id="UP001501508"/>
    </source>
</evidence>
<evidence type="ECO:0000256" key="5">
    <source>
        <dbReference type="ARBA" id="ARBA00022692"/>
    </source>
</evidence>
<evidence type="ECO:0000259" key="11">
    <source>
        <dbReference type="Pfam" id="PF02163"/>
    </source>
</evidence>
<feature type="transmembrane region" description="Helical" evidence="10">
    <location>
        <begin position="202"/>
        <end position="221"/>
    </location>
</feature>
<feature type="transmembrane region" description="Helical" evidence="10">
    <location>
        <begin position="114"/>
        <end position="137"/>
    </location>
</feature>
<gene>
    <name evidence="12" type="ORF">GCM10023091_09360</name>
</gene>
<accession>A0ABP8LSS4</accession>
<organism evidence="12 13">
    <name type="scientific">Ravibacter arvi</name>
    <dbReference type="NCBI Taxonomy" id="2051041"/>
    <lineage>
        <taxon>Bacteria</taxon>
        <taxon>Pseudomonadati</taxon>
        <taxon>Bacteroidota</taxon>
        <taxon>Cytophagia</taxon>
        <taxon>Cytophagales</taxon>
        <taxon>Spirosomataceae</taxon>
        <taxon>Ravibacter</taxon>
    </lineage>
</organism>
<dbReference type="GO" id="GO:0006508">
    <property type="term" value="P:proteolysis"/>
    <property type="evidence" value="ECO:0007669"/>
    <property type="project" value="UniProtKB-KW"/>
</dbReference>
<feature type="transmembrane region" description="Helical" evidence="10">
    <location>
        <begin position="325"/>
        <end position="342"/>
    </location>
</feature>
<dbReference type="CDD" id="cd06160">
    <property type="entry name" value="S2P-M50_like_2"/>
    <property type="match status" value="1"/>
</dbReference>
<dbReference type="PANTHER" id="PTHR31412:SF0">
    <property type="entry name" value="ZINC METALLOPROTEASE EGY1, CHLOROPLASTIC-RELATED"/>
    <property type="match status" value="1"/>
</dbReference>
<reference evidence="13" key="1">
    <citation type="journal article" date="2019" name="Int. J. Syst. Evol. Microbiol.">
        <title>The Global Catalogue of Microorganisms (GCM) 10K type strain sequencing project: providing services to taxonomists for standard genome sequencing and annotation.</title>
        <authorList>
            <consortium name="The Broad Institute Genomics Platform"/>
            <consortium name="The Broad Institute Genome Sequencing Center for Infectious Disease"/>
            <person name="Wu L."/>
            <person name="Ma J."/>
        </authorList>
    </citation>
    <scope>NUCLEOTIDE SEQUENCE [LARGE SCALE GENOMIC DNA]</scope>
    <source>
        <strain evidence="13">JCM 31920</strain>
    </source>
</reference>
<dbReference type="RefSeq" id="WP_345026911.1">
    <property type="nucleotide sequence ID" value="NZ_BAABEY010000011.1"/>
</dbReference>
<feature type="transmembrane region" description="Helical" evidence="10">
    <location>
        <begin position="242"/>
        <end position="261"/>
    </location>
</feature>
<feature type="transmembrane region" description="Helical" evidence="10">
    <location>
        <begin position="298"/>
        <end position="319"/>
    </location>
</feature>
<evidence type="ECO:0000256" key="2">
    <source>
        <dbReference type="ARBA" id="ARBA00004141"/>
    </source>
</evidence>
<dbReference type="InterPro" id="IPR044838">
    <property type="entry name" value="EGY1-like"/>
</dbReference>